<comment type="caution">
    <text evidence="2">The sequence shown here is derived from an EMBL/GenBank/DDBJ whole genome shotgun (WGS) entry which is preliminary data.</text>
</comment>
<evidence type="ECO:0000313" key="3">
    <source>
        <dbReference type="Proteomes" id="UP000215335"/>
    </source>
</evidence>
<dbReference type="EMBL" id="NNAY01008557">
    <property type="protein sequence ID" value="OXU16265.1"/>
    <property type="molecule type" value="Genomic_DNA"/>
</dbReference>
<dbReference type="AlphaFoldDB" id="A0A232ED41"/>
<accession>A0A232ED41</accession>
<evidence type="ECO:0000256" key="1">
    <source>
        <dbReference type="SAM" id="MobiDB-lite"/>
    </source>
</evidence>
<gene>
    <name evidence="2" type="ORF">TSAR_004523</name>
</gene>
<keyword evidence="3" id="KW-1185">Reference proteome</keyword>
<feature type="region of interest" description="Disordered" evidence="1">
    <location>
        <begin position="342"/>
        <end position="362"/>
    </location>
</feature>
<reference evidence="2 3" key="1">
    <citation type="journal article" date="2017" name="Curr. Biol.">
        <title>The Evolution of Venom by Co-option of Single-Copy Genes.</title>
        <authorList>
            <person name="Martinson E.O."/>
            <person name="Mrinalini"/>
            <person name="Kelkar Y.D."/>
            <person name="Chang C.H."/>
            <person name="Werren J.H."/>
        </authorList>
    </citation>
    <scope>NUCLEOTIDE SEQUENCE [LARGE SCALE GENOMIC DNA]</scope>
    <source>
        <strain evidence="2 3">Alberta</strain>
        <tissue evidence="2">Whole body</tissue>
    </source>
</reference>
<name>A0A232ED41_9HYME</name>
<dbReference type="Proteomes" id="UP000215335">
    <property type="component" value="Unassembled WGS sequence"/>
</dbReference>
<proteinExistence type="predicted"/>
<protein>
    <submittedName>
        <fullName evidence="2">Uncharacterized protein</fullName>
    </submittedName>
</protein>
<evidence type="ECO:0000313" key="2">
    <source>
        <dbReference type="EMBL" id="OXU16265.1"/>
    </source>
</evidence>
<sequence length="397" mass="46347">RSVNLYSCYKKYCKTIYRSRFYLTSPCDSVYLNSQRRITSLRVWLFRCINKIIARTEVHQKVGELRCLLRVQDYYSIDMYKLKSMQSSRKSLDECSFDHRARMKRLYDRARHDNSQSTSSRIREDIAAESDRISNASNSLDDLIIKSIAKVSATADFIYLYSVWLFTCEAKGALPVCASGCSGVLTKSSHGRRFIRRLLSIDMYKLKSMQSSRKSLDECSFDHRARMKRLYDRARHDNSQSTSSRIREDITAESDRIANASNSLDDRVLTKSSHGRRFIRRCINKIIARTEVHQKVGELRCLLRVQDYYSIDMYKLKSMQSSRKSLDECSFDHRARMKRLYDRARHDNSQSTSSRIREDITAESDRIANASNSLDDRMIGDEEITDDFANDMIHRNA</sequence>
<organism evidence="2 3">
    <name type="scientific">Trichomalopsis sarcophagae</name>
    <dbReference type="NCBI Taxonomy" id="543379"/>
    <lineage>
        <taxon>Eukaryota</taxon>
        <taxon>Metazoa</taxon>
        <taxon>Ecdysozoa</taxon>
        <taxon>Arthropoda</taxon>
        <taxon>Hexapoda</taxon>
        <taxon>Insecta</taxon>
        <taxon>Pterygota</taxon>
        <taxon>Neoptera</taxon>
        <taxon>Endopterygota</taxon>
        <taxon>Hymenoptera</taxon>
        <taxon>Apocrita</taxon>
        <taxon>Proctotrupomorpha</taxon>
        <taxon>Chalcidoidea</taxon>
        <taxon>Pteromalidae</taxon>
        <taxon>Pteromalinae</taxon>
        <taxon>Trichomalopsis</taxon>
    </lineage>
</organism>
<feature type="non-terminal residue" evidence="2">
    <location>
        <position position="1"/>
    </location>
</feature>